<feature type="region of interest" description="Disordered" evidence="1">
    <location>
        <begin position="242"/>
        <end position="321"/>
    </location>
</feature>
<evidence type="ECO:0000256" key="1">
    <source>
        <dbReference type="SAM" id="MobiDB-lite"/>
    </source>
</evidence>
<dbReference type="EMBL" id="WIWV01000049">
    <property type="protein sequence ID" value="KAF7715893.1"/>
    <property type="molecule type" value="Genomic_DNA"/>
</dbReference>
<protein>
    <submittedName>
        <fullName evidence="2">Uncharacterized protein</fullName>
    </submittedName>
</protein>
<proteinExistence type="predicted"/>
<dbReference type="OrthoDB" id="4361935at2759"/>
<organism evidence="2 3">
    <name type="scientific">Penicillium ucsense</name>
    <dbReference type="NCBI Taxonomy" id="2839758"/>
    <lineage>
        <taxon>Eukaryota</taxon>
        <taxon>Fungi</taxon>
        <taxon>Dikarya</taxon>
        <taxon>Ascomycota</taxon>
        <taxon>Pezizomycotina</taxon>
        <taxon>Eurotiomycetes</taxon>
        <taxon>Eurotiomycetidae</taxon>
        <taxon>Eurotiales</taxon>
        <taxon>Aspergillaceae</taxon>
        <taxon>Penicillium</taxon>
    </lineage>
</organism>
<reference evidence="2" key="1">
    <citation type="journal article" date="2020" name="Front. Microbiol.">
        <title>Gene regulatory networks of Penicillium echinulatum 2HH and Penicillium oxalicum 114-2 inferred by a computational biology approach.</title>
        <authorList>
            <person name="Lenz A.R."/>
            <person name="Galan-Vasquez E."/>
            <person name="Balbinot E."/>
            <person name="De Abreu F.P."/>
            <person name="De Oliveira N.S."/>
            <person name="Da Rosa L.O."/>
            <person name="De Avila E Silva S."/>
            <person name="Camassola M."/>
            <person name="Dillon A.J.P."/>
            <person name="Perez-Rueda E."/>
        </authorList>
    </citation>
    <scope>NUCLEOTIDE SEQUENCE</scope>
    <source>
        <strain evidence="2">S1M29</strain>
    </source>
</reference>
<evidence type="ECO:0000313" key="3">
    <source>
        <dbReference type="Proteomes" id="UP000631181"/>
    </source>
</evidence>
<evidence type="ECO:0000313" key="2">
    <source>
        <dbReference type="EMBL" id="KAF7715893.1"/>
    </source>
</evidence>
<dbReference type="AlphaFoldDB" id="A0A8J8W137"/>
<keyword evidence="3" id="KW-1185">Reference proteome</keyword>
<name>A0A8J8W137_9EURO</name>
<comment type="caution">
    <text evidence="2">The sequence shown here is derived from an EMBL/GenBank/DDBJ whole genome shotgun (WGS) entry which is preliminary data.</text>
</comment>
<accession>A0A8J8W137</accession>
<sequence>MAFAPIPGPETLLYGEREHRGRWFERWTKNPAAPGCKVARSDVTIADIGESLNIRRNPGTPGSHLDDEVAHQMAQLHLEGPWVCHSMNSGYTFTEEGDVSTENLNEWKSYILPSALFISSTFRASGPYVSQIAQAMYQSENRIDTLKHVFFLDVINEDTAEFVLDNIFAEDRRPDGSRVEYCFFPGQSKFHALLGTKLGSVVASLVLGAYPRGTRHVTQIVVHREAQRCFCLQFDIDTIPASPPPPYSALPGSKHKRPRGADGNESDDGGEPPRKRRKSANPNRNYDPSYQGPARRTRGQAAASKIVKLPLRPRKPTEGAP</sequence>
<gene>
    <name evidence="2" type="ORF">PECM_006213</name>
</gene>
<dbReference type="Proteomes" id="UP000631181">
    <property type="component" value="Unassembled WGS sequence"/>
</dbReference>